<dbReference type="CDD" id="cd00383">
    <property type="entry name" value="trans_reg_C"/>
    <property type="match status" value="1"/>
</dbReference>
<dbReference type="Pfam" id="PF00486">
    <property type="entry name" value="Trans_reg_C"/>
    <property type="match status" value="1"/>
</dbReference>
<evidence type="ECO:0000313" key="4">
    <source>
        <dbReference type="EMBL" id="MFC6154760.1"/>
    </source>
</evidence>
<dbReference type="RefSeq" id="WP_128219190.1">
    <property type="nucleotide sequence ID" value="NZ_CP034929.1"/>
</dbReference>
<dbReference type="Proteomes" id="UP001596098">
    <property type="component" value="Unassembled WGS sequence"/>
</dbReference>
<evidence type="ECO:0000256" key="2">
    <source>
        <dbReference type="PROSITE-ProRule" id="PRU01091"/>
    </source>
</evidence>
<reference evidence="5" key="1">
    <citation type="journal article" date="2019" name="Int. J. Syst. Evol. Microbiol.">
        <title>The Global Catalogue of Microorganisms (GCM) 10K type strain sequencing project: providing services to taxonomists for standard genome sequencing and annotation.</title>
        <authorList>
            <consortium name="The Broad Institute Genomics Platform"/>
            <consortium name="The Broad Institute Genome Sequencing Center for Infectious Disease"/>
            <person name="Wu L."/>
            <person name="Ma J."/>
        </authorList>
    </citation>
    <scope>NUCLEOTIDE SEQUENCE [LARGE SCALE GENOMIC DNA]</scope>
    <source>
        <strain evidence="5">DFY28</strain>
    </source>
</reference>
<dbReference type="InterPro" id="IPR016032">
    <property type="entry name" value="Sig_transdc_resp-reg_C-effctor"/>
</dbReference>
<evidence type="ECO:0000256" key="1">
    <source>
        <dbReference type="ARBA" id="ARBA00023125"/>
    </source>
</evidence>
<gene>
    <name evidence="4" type="ORF">ACFPWU_13910</name>
</gene>
<accession>A0ABW1R3T2</accession>
<dbReference type="InterPro" id="IPR001867">
    <property type="entry name" value="OmpR/PhoB-type_DNA-bd"/>
</dbReference>
<dbReference type="EMBL" id="JBHSQI010000009">
    <property type="protein sequence ID" value="MFC6154760.1"/>
    <property type="molecule type" value="Genomic_DNA"/>
</dbReference>
<evidence type="ECO:0000259" key="3">
    <source>
        <dbReference type="PROSITE" id="PS51755"/>
    </source>
</evidence>
<name>A0ABW1R3T2_9ACTN</name>
<sequence length="172" mass="18810">MSTATFGGEDSRYVLRVDLPARSPVDVGLRVDHLLRRFTDELAEALPGLQPSVERILLPAAAGPSAPLPRSRPEIPVLAIDVDARRVFVGDRLVQLAHKEFEILRQLVARPGEVVTREEIVAGFGDGSRPAPRTVDVHVHRIRAKLELCGDCISTVRGNGYRFNESSSVVVS</sequence>
<dbReference type="SUPFAM" id="SSF46894">
    <property type="entry name" value="C-terminal effector domain of the bipartite response regulators"/>
    <property type="match status" value="1"/>
</dbReference>
<feature type="DNA-binding region" description="OmpR/PhoB-type" evidence="2">
    <location>
        <begin position="70"/>
        <end position="165"/>
    </location>
</feature>
<proteinExistence type="predicted"/>
<protein>
    <submittedName>
        <fullName evidence="4">Winged helix-turn-helix domain-containing protein</fullName>
    </submittedName>
</protein>
<comment type="caution">
    <text evidence="4">The sequence shown here is derived from an EMBL/GenBank/DDBJ whole genome shotgun (WGS) entry which is preliminary data.</text>
</comment>
<feature type="domain" description="OmpR/PhoB-type" evidence="3">
    <location>
        <begin position="70"/>
        <end position="165"/>
    </location>
</feature>
<organism evidence="4 5">
    <name type="scientific">Nocardioides yefusunii</name>
    <dbReference type="NCBI Taxonomy" id="2500546"/>
    <lineage>
        <taxon>Bacteria</taxon>
        <taxon>Bacillati</taxon>
        <taxon>Actinomycetota</taxon>
        <taxon>Actinomycetes</taxon>
        <taxon>Propionibacteriales</taxon>
        <taxon>Nocardioidaceae</taxon>
        <taxon>Nocardioides</taxon>
    </lineage>
</organism>
<keyword evidence="5" id="KW-1185">Reference proteome</keyword>
<dbReference type="Gene3D" id="1.10.10.10">
    <property type="entry name" value="Winged helix-like DNA-binding domain superfamily/Winged helix DNA-binding domain"/>
    <property type="match status" value="1"/>
</dbReference>
<evidence type="ECO:0000313" key="5">
    <source>
        <dbReference type="Proteomes" id="UP001596098"/>
    </source>
</evidence>
<dbReference type="InterPro" id="IPR036388">
    <property type="entry name" value="WH-like_DNA-bd_sf"/>
</dbReference>
<keyword evidence="1 2" id="KW-0238">DNA-binding</keyword>
<dbReference type="PROSITE" id="PS51755">
    <property type="entry name" value="OMPR_PHOB"/>
    <property type="match status" value="1"/>
</dbReference>
<dbReference type="SMART" id="SM00862">
    <property type="entry name" value="Trans_reg_C"/>
    <property type="match status" value="1"/>
</dbReference>